<dbReference type="Pfam" id="PF01529">
    <property type="entry name" value="DHHC"/>
    <property type="match status" value="1"/>
</dbReference>
<dbReference type="Proteomes" id="UP000789572">
    <property type="component" value="Unassembled WGS sequence"/>
</dbReference>
<feature type="transmembrane region" description="Helical" evidence="10">
    <location>
        <begin position="203"/>
        <end position="225"/>
    </location>
</feature>
<keyword evidence="6" id="KW-0564">Palmitate</keyword>
<feature type="region of interest" description="Disordered" evidence="11">
    <location>
        <begin position="1"/>
        <end position="74"/>
    </location>
</feature>
<comment type="caution">
    <text evidence="13">The sequence shown here is derived from an EMBL/GenBank/DDBJ whole genome shotgun (WGS) entry which is preliminary data.</text>
</comment>
<sequence>MVLSSYTRIVIQKPGSPAQPPKSTPPSNSTPVYAPSGSTSSTTTVSSPSTPSTASTRIATSPSGPISTSDQLRPMENAYIKDITTTISVTSETLMGSTPVSNQQTRVMIPMSSTVISKRDGGLRWCDRCNYVKPDRCHHCSECDKCVLKMDHHCPWVNGCVGYNNYKFFFLFVLYTALYSDFIFAATIAIIAQQLSDKEDLDIQWIILLILAFLFGILLTGFTLVHLTSMLKNRTTIESISHRKRQYHVRVQFDANNPLCYGVATTRQGENLWDLGWSDNWKSVMGTKWWLWFLPFGSPPGDGLVYPYNPPIRDRLIEEARINAQINEDRIAFRMQQAQIPRLQT</sequence>
<dbReference type="InterPro" id="IPR001594">
    <property type="entry name" value="Palmitoyltrfase_DHHC"/>
</dbReference>
<keyword evidence="2 10" id="KW-0808">Transferase</keyword>
<dbReference type="OrthoDB" id="9909019at2759"/>
<evidence type="ECO:0000313" key="14">
    <source>
        <dbReference type="Proteomes" id="UP000789572"/>
    </source>
</evidence>
<dbReference type="GO" id="GO:0005794">
    <property type="term" value="C:Golgi apparatus"/>
    <property type="evidence" value="ECO:0007669"/>
    <property type="project" value="TreeGrafter"/>
</dbReference>
<feature type="transmembrane region" description="Helical" evidence="10">
    <location>
        <begin position="168"/>
        <end position="191"/>
    </location>
</feature>
<protein>
    <recommendedName>
        <fullName evidence="10">Palmitoyltransferase</fullName>
        <ecNumber evidence="10">2.3.1.225</ecNumber>
    </recommendedName>
</protein>
<keyword evidence="4 10" id="KW-1133">Transmembrane helix</keyword>
<gene>
    <name evidence="13" type="ORF">POCULU_LOCUS2749</name>
</gene>
<feature type="domain" description="Palmitoyltransferase DHHC" evidence="12">
    <location>
        <begin position="123"/>
        <end position="241"/>
    </location>
</feature>
<dbReference type="EMBL" id="CAJVPJ010000271">
    <property type="protein sequence ID" value="CAG8504546.1"/>
    <property type="molecule type" value="Genomic_DNA"/>
</dbReference>
<dbReference type="PROSITE" id="PS50216">
    <property type="entry name" value="DHHC"/>
    <property type="match status" value="1"/>
</dbReference>
<keyword evidence="7" id="KW-0449">Lipoprotein</keyword>
<evidence type="ECO:0000256" key="9">
    <source>
        <dbReference type="ARBA" id="ARBA00048048"/>
    </source>
</evidence>
<comment type="domain">
    <text evidence="10">The DHHC domain is required for palmitoyltransferase activity.</text>
</comment>
<evidence type="ECO:0000256" key="5">
    <source>
        <dbReference type="ARBA" id="ARBA00023136"/>
    </source>
</evidence>
<keyword evidence="14" id="KW-1185">Reference proteome</keyword>
<reference evidence="13" key="1">
    <citation type="submission" date="2021-06" db="EMBL/GenBank/DDBJ databases">
        <authorList>
            <person name="Kallberg Y."/>
            <person name="Tangrot J."/>
            <person name="Rosling A."/>
        </authorList>
    </citation>
    <scope>NUCLEOTIDE SEQUENCE</scope>
    <source>
        <strain evidence="13">IA702</strain>
    </source>
</reference>
<dbReference type="AlphaFoldDB" id="A0A9N8ZQM0"/>
<evidence type="ECO:0000256" key="8">
    <source>
        <dbReference type="ARBA" id="ARBA00023315"/>
    </source>
</evidence>
<evidence type="ECO:0000256" key="1">
    <source>
        <dbReference type="ARBA" id="ARBA00004141"/>
    </source>
</evidence>
<dbReference type="GO" id="GO:0016020">
    <property type="term" value="C:membrane"/>
    <property type="evidence" value="ECO:0007669"/>
    <property type="project" value="UniProtKB-SubCell"/>
</dbReference>
<dbReference type="GO" id="GO:0005783">
    <property type="term" value="C:endoplasmic reticulum"/>
    <property type="evidence" value="ECO:0007669"/>
    <property type="project" value="TreeGrafter"/>
</dbReference>
<organism evidence="13 14">
    <name type="scientific">Paraglomus occultum</name>
    <dbReference type="NCBI Taxonomy" id="144539"/>
    <lineage>
        <taxon>Eukaryota</taxon>
        <taxon>Fungi</taxon>
        <taxon>Fungi incertae sedis</taxon>
        <taxon>Mucoromycota</taxon>
        <taxon>Glomeromycotina</taxon>
        <taxon>Glomeromycetes</taxon>
        <taxon>Paraglomerales</taxon>
        <taxon>Paraglomeraceae</taxon>
        <taxon>Paraglomus</taxon>
    </lineage>
</organism>
<dbReference type="GO" id="GO:0019706">
    <property type="term" value="F:protein-cysteine S-palmitoyltransferase activity"/>
    <property type="evidence" value="ECO:0007669"/>
    <property type="project" value="UniProtKB-EC"/>
</dbReference>
<comment type="similarity">
    <text evidence="10">Belongs to the DHHC palmitoyltransferase family.</text>
</comment>
<accession>A0A9N8ZQM0</accession>
<evidence type="ECO:0000256" key="4">
    <source>
        <dbReference type="ARBA" id="ARBA00022989"/>
    </source>
</evidence>
<evidence type="ECO:0000313" key="13">
    <source>
        <dbReference type="EMBL" id="CAG8504546.1"/>
    </source>
</evidence>
<name>A0A9N8ZQM0_9GLOM</name>
<keyword evidence="5 10" id="KW-0472">Membrane</keyword>
<dbReference type="GO" id="GO:0006612">
    <property type="term" value="P:protein targeting to membrane"/>
    <property type="evidence" value="ECO:0007669"/>
    <property type="project" value="TreeGrafter"/>
</dbReference>
<evidence type="ECO:0000259" key="12">
    <source>
        <dbReference type="Pfam" id="PF01529"/>
    </source>
</evidence>
<dbReference type="EC" id="2.3.1.225" evidence="10"/>
<proteinExistence type="inferred from homology"/>
<feature type="compositionally biased region" description="Low complexity" evidence="11">
    <location>
        <begin position="25"/>
        <end position="63"/>
    </location>
</feature>
<comment type="subcellular location">
    <subcellularLocation>
        <location evidence="1">Membrane</location>
        <topology evidence="1">Multi-pass membrane protein</topology>
    </subcellularLocation>
</comment>
<evidence type="ECO:0000256" key="11">
    <source>
        <dbReference type="SAM" id="MobiDB-lite"/>
    </source>
</evidence>
<comment type="catalytic activity">
    <reaction evidence="9 10">
        <text>L-cysteinyl-[protein] + hexadecanoyl-CoA = S-hexadecanoyl-L-cysteinyl-[protein] + CoA</text>
        <dbReference type="Rhea" id="RHEA:36683"/>
        <dbReference type="Rhea" id="RHEA-COMP:10131"/>
        <dbReference type="Rhea" id="RHEA-COMP:11032"/>
        <dbReference type="ChEBI" id="CHEBI:29950"/>
        <dbReference type="ChEBI" id="CHEBI:57287"/>
        <dbReference type="ChEBI" id="CHEBI:57379"/>
        <dbReference type="ChEBI" id="CHEBI:74151"/>
        <dbReference type="EC" id="2.3.1.225"/>
    </reaction>
</comment>
<dbReference type="InterPro" id="IPR039859">
    <property type="entry name" value="PFA4/ZDH16/20/ERF2-like"/>
</dbReference>
<dbReference type="PANTHER" id="PTHR22883">
    <property type="entry name" value="ZINC FINGER DHHC DOMAIN CONTAINING PROTEIN"/>
    <property type="match status" value="1"/>
</dbReference>
<keyword evidence="8 10" id="KW-0012">Acyltransferase</keyword>
<evidence type="ECO:0000256" key="2">
    <source>
        <dbReference type="ARBA" id="ARBA00022679"/>
    </source>
</evidence>
<evidence type="ECO:0000256" key="10">
    <source>
        <dbReference type="RuleBase" id="RU079119"/>
    </source>
</evidence>
<evidence type="ECO:0000256" key="6">
    <source>
        <dbReference type="ARBA" id="ARBA00023139"/>
    </source>
</evidence>
<evidence type="ECO:0000256" key="7">
    <source>
        <dbReference type="ARBA" id="ARBA00023288"/>
    </source>
</evidence>
<evidence type="ECO:0000256" key="3">
    <source>
        <dbReference type="ARBA" id="ARBA00022692"/>
    </source>
</evidence>
<keyword evidence="3 10" id="KW-0812">Transmembrane</keyword>